<reference evidence="1 2" key="1">
    <citation type="journal article" date="2022" name="Hortic Res">
        <title>A haplotype resolved chromosomal level avocado genome allows analysis of novel avocado genes.</title>
        <authorList>
            <person name="Nath O."/>
            <person name="Fletcher S.J."/>
            <person name="Hayward A."/>
            <person name="Shaw L.M."/>
            <person name="Masouleh A.K."/>
            <person name="Furtado A."/>
            <person name="Henry R.J."/>
            <person name="Mitter N."/>
        </authorList>
    </citation>
    <scope>NUCLEOTIDE SEQUENCE [LARGE SCALE GENOMIC DNA]</scope>
    <source>
        <strain evidence="2">cv. Hass</strain>
    </source>
</reference>
<evidence type="ECO:0000313" key="2">
    <source>
        <dbReference type="Proteomes" id="UP001234297"/>
    </source>
</evidence>
<keyword evidence="2" id="KW-1185">Reference proteome</keyword>
<comment type="caution">
    <text evidence="1">The sequence shown here is derived from an EMBL/GenBank/DDBJ whole genome shotgun (WGS) entry which is preliminary data.</text>
</comment>
<dbReference type="Proteomes" id="UP001234297">
    <property type="component" value="Chromosome 10"/>
</dbReference>
<proteinExistence type="predicted"/>
<gene>
    <name evidence="1" type="ORF">MRB53_030866</name>
</gene>
<organism evidence="1 2">
    <name type="scientific">Persea americana</name>
    <name type="common">Avocado</name>
    <dbReference type="NCBI Taxonomy" id="3435"/>
    <lineage>
        <taxon>Eukaryota</taxon>
        <taxon>Viridiplantae</taxon>
        <taxon>Streptophyta</taxon>
        <taxon>Embryophyta</taxon>
        <taxon>Tracheophyta</taxon>
        <taxon>Spermatophyta</taxon>
        <taxon>Magnoliopsida</taxon>
        <taxon>Magnoliidae</taxon>
        <taxon>Laurales</taxon>
        <taxon>Lauraceae</taxon>
        <taxon>Persea</taxon>
    </lineage>
</organism>
<accession>A0ACC2KNG7</accession>
<protein>
    <submittedName>
        <fullName evidence="1">Uncharacterized protein</fullName>
    </submittedName>
</protein>
<evidence type="ECO:0000313" key="1">
    <source>
        <dbReference type="EMBL" id="KAJ8622337.1"/>
    </source>
</evidence>
<name>A0ACC2KNG7_PERAE</name>
<sequence>MGLISSVGCEGASKEMRAIFVQLFAASSLLLWHYCKGSTFRRTHYFLPSARVGKYSEEEARAVIIQILNVVSFCHLQDIVHRDLKPEEDALKLISKLRKAVRCKACYKLNGGPFPP</sequence>
<dbReference type="EMBL" id="CM056818">
    <property type="protein sequence ID" value="KAJ8622337.1"/>
    <property type="molecule type" value="Genomic_DNA"/>
</dbReference>